<gene>
    <name evidence="2" type="ORF">B296_00026690</name>
</gene>
<reference evidence="2 3" key="1">
    <citation type="journal article" date="2014" name="Agronomy (Basel)">
        <title>A Draft Genome Sequence for Ensete ventricosum, the Drought-Tolerant Tree Against Hunger.</title>
        <authorList>
            <person name="Harrison J."/>
            <person name="Moore K.A."/>
            <person name="Paszkiewicz K."/>
            <person name="Jones T."/>
            <person name="Grant M."/>
            <person name="Ambacheew D."/>
            <person name="Muzemil S."/>
            <person name="Studholme D.J."/>
        </authorList>
    </citation>
    <scope>NUCLEOTIDE SEQUENCE [LARGE SCALE GENOMIC DNA]</scope>
</reference>
<accession>A0A427A1Z4</accession>
<evidence type="ECO:0000313" key="2">
    <source>
        <dbReference type="EMBL" id="RRT70236.1"/>
    </source>
</evidence>
<protein>
    <recommendedName>
        <fullName evidence="4">PH domain-containing protein</fullName>
    </recommendedName>
</protein>
<dbReference type="AlphaFoldDB" id="A0A427A1Z4"/>
<feature type="region of interest" description="Disordered" evidence="1">
    <location>
        <begin position="162"/>
        <end position="233"/>
    </location>
</feature>
<organism evidence="2 3">
    <name type="scientific">Ensete ventricosum</name>
    <name type="common">Abyssinian banana</name>
    <name type="synonym">Musa ensete</name>
    <dbReference type="NCBI Taxonomy" id="4639"/>
    <lineage>
        <taxon>Eukaryota</taxon>
        <taxon>Viridiplantae</taxon>
        <taxon>Streptophyta</taxon>
        <taxon>Embryophyta</taxon>
        <taxon>Tracheophyta</taxon>
        <taxon>Spermatophyta</taxon>
        <taxon>Magnoliopsida</taxon>
        <taxon>Liliopsida</taxon>
        <taxon>Zingiberales</taxon>
        <taxon>Musaceae</taxon>
        <taxon>Ensete</taxon>
    </lineage>
</organism>
<proteinExistence type="predicted"/>
<evidence type="ECO:0000256" key="1">
    <source>
        <dbReference type="SAM" id="MobiDB-lite"/>
    </source>
</evidence>
<evidence type="ECO:0008006" key="4">
    <source>
        <dbReference type="Google" id="ProtNLM"/>
    </source>
</evidence>
<sequence>MEDSQHAQPFGGKRTLRCRERNRSEERASRFDIQKNGQPFCTRGTTRTTKRRRVCSAQRLGWLSSSYSSTLATKLDGAQGKAGCLVRDETVQSGRCCITIERVVQNSQRVRGIANSKDLWCIAEIVLVGDRGPGSRQWCTNSSEQLESWIASVLAFAQGSSASKRTKPKQLGGHNSVEAGGRKGRGSDDESSEAQLPKSKASVRKEVDSEEHHSAAEADLPIAKEGMQMQVNG</sequence>
<name>A0A427A1Z4_ENSVE</name>
<dbReference type="Proteomes" id="UP000287651">
    <property type="component" value="Unassembled WGS sequence"/>
</dbReference>
<feature type="compositionally biased region" description="Basic and acidic residues" evidence="1">
    <location>
        <begin position="203"/>
        <end position="216"/>
    </location>
</feature>
<comment type="caution">
    <text evidence="2">The sequence shown here is derived from an EMBL/GenBank/DDBJ whole genome shotgun (WGS) entry which is preliminary data.</text>
</comment>
<evidence type="ECO:0000313" key="3">
    <source>
        <dbReference type="Proteomes" id="UP000287651"/>
    </source>
</evidence>
<dbReference type="EMBL" id="AMZH03004088">
    <property type="protein sequence ID" value="RRT70236.1"/>
    <property type="molecule type" value="Genomic_DNA"/>
</dbReference>